<proteinExistence type="predicted"/>
<protein>
    <submittedName>
        <fullName evidence="2">Uncharacterized protein</fullName>
    </submittedName>
</protein>
<organism evidence="2 3">
    <name type="scientific">Singulisphaera acidiphila (strain ATCC BAA-1392 / DSM 18658 / VKM B-2454 / MOB10)</name>
    <dbReference type="NCBI Taxonomy" id="886293"/>
    <lineage>
        <taxon>Bacteria</taxon>
        <taxon>Pseudomonadati</taxon>
        <taxon>Planctomycetota</taxon>
        <taxon>Planctomycetia</taxon>
        <taxon>Isosphaerales</taxon>
        <taxon>Isosphaeraceae</taxon>
        <taxon>Singulisphaera</taxon>
    </lineage>
</organism>
<gene>
    <name evidence="2" type="ordered locus">Sinac_5411</name>
</gene>
<dbReference type="AlphaFoldDB" id="L0DJJ7"/>
<evidence type="ECO:0000256" key="1">
    <source>
        <dbReference type="SAM" id="Phobius"/>
    </source>
</evidence>
<evidence type="ECO:0000313" key="3">
    <source>
        <dbReference type="Proteomes" id="UP000010798"/>
    </source>
</evidence>
<feature type="transmembrane region" description="Helical" evidence="1">
    <location>
        <begin position="46"/>
        <end position="69"/>
    </location>
</feature>
<dbReference type="HOGENOM" id="CLU_2685855_0_0_0"/>
<sequence>MLPLAWKKSQRAVCRNGEEPLVGQESGNDVFRFSRRELDATSPRSAFYFLGVRLPLALCIASFSIALIWSGVGA</sequence>
<keyword evidence="1" id="KW-0472">Membrane</keyword>
<accession>L0DJJ7</accession>
<dbReference type="EMBL" id="CP003364">
    <property type="protein sequence ID" value="AGA29559.1"/>
    <property type="molecule type" value="Genomic_DNA"/>
</dbReference>
<name>L0DJJ7_SINAD</name>
<reference evidence="2 3" key="1">
    <citation type="submission" date="2012-02" db="EMBL/GenBank/DDBJ databases">
        <title>Complete sequence of chromosome of Singulisphaera acidiphila DSM 18658.</title>
        <authorList>
            <consortium name="US DOE Joint Genome Institute (JGI-PGF)"/>
            <person name="Lucas S."/>
            <person name="Copeland A."/>
            <person name="Lapidus A."/>
            <person name="Glavina del Rio T."/>
            <person name="Dalin E."/>
            <person name="Tice H."/>
            <person name="Bruce D."/>
            <person name="Goodwin L."/>
            <person name="Pitluck S."/>
            <person name="Peters L."/>
            <person name="Ovchinnikova G."/>
            <person name="Chertkov O."/>
            <person name="Kyrpides N."/>
            <person name="Mavromatis K."/>
            <person name="Ivanova N."/>
            <person name="Brettin T."/>
            <person name="Detter J.C."/>
            <person name="Han C."/>
            <person name="Larimer F."/>
            <person name="Land M."/>
            <person name="Hauser L."/>
            <person name="Markowitz V."/>
            <person name="Cheng J.-F."/>
            <person name="Hugenholtz P."/>
            <person name="Woyke T."/>
            <person name="Wu D."/>
            <person name="Tindall B."/>
            <person name="Pomrenke H."/>
            <person name="Brambilla E."/>
            <person name="Klenk H.-P."/>
            <person name="Eisen J.A."/>
        </authorList>
    </citation>
    <scope>NUCLEOTIDE SEQUENCE [LARGE SCALE GENOMIC DNA]</scope>
    <source>
        <strain evidence="3">ATCC BAA-1392 / DSM 18658 / VKM B-2454 / MOB10</strain>
    </source>
</reference>
<keyword evidence="1" id="KW-0812">Transmembrane</keyword>
<dbReference type="Proteomes" id="UP000010798">
    <property type="component" value="Chromosome"/>
</dbReference>
<evidence type="ECO:0000313" key="2">
    <source>
        <dbReference type="EMBL" id="AGA29559.1"/>
    </source>
</evidence>
<keyword evidence="3" id="KW-1185">Reference proteome</keyword>
<keyword evidence="1" id="KW-1133">Transmembrane helix</keyword>
<dbReference type="KEGG" id="saci:Sinac_5411"/>